<feature type="binding site" evidence="3">
    <location>
        <position position="239"/>
    </location>
    <ligand>
        <name>substrate</name>
    </ligand>
</feature>
<dbReference type="InterPro" id="IPR018389">
    <property type="entry name" value="DctP_fam"/>
</dbReference>
<protein>
    <submittedName>
        <fullName evidence="5">ABC transporter substrate-binding protein</fullName>
    </submittedName>
</protein>
<feature type="binding site" evidence="2">
    <location>
        <position position="176"/>
    </location>
    <ligand>
        <name>substrate</name>
    </ligand>
</feature>
<evidence type="ECO:0000313" key="5">
    <source>
        <dbReference type="EMBL" id="TDH58720.1"/>
    </source>
</evidence>
<dbReference type="GO" id="GO:0031317">
    <property type="term" value="C:tripartite ATP-independent periplasmic transporter complex"/>
    <property type="evidence" value="ECO:0007669"/>
    <property type="project" value="InterPro"/>
</dbReference>
<dbReference type="EMBL" id="SMSJ01000099">
    <property type="protein sequence ID" value="TDH58720.1"/>
    <property type="molecule type" value="Genomic_DNA"/>
</dbReference>
<dbReference type="PANTHER" id="PTHR33376">
    <property type="match status" value="1"/>
</dbReference>
<evidence type="ECO:0000256" key="3">
    <source>
        <dbReference type="PIRSR" id="PIRSR039026-2"/>
    </source>
</evidence>
<evidence type="ECO:0000256" key="1">
    <source>
        <dbReference type="ARBA" id="ARBA00022729"/>
    </source>
</evidence>
<dbReference type="GO" id="GO:0046872">
    <property type="term" value="F:metal ion binding"/>
    <property type="evidence" value="ECO:0007669"/>
    <property type="project" value="UniProtKB-KW"/>
</dbReference>
<dbReference type="AlphaFoldDB" id="A0A4R5Q766"/>
<gene>
    <name evidence="5" type="ORF">E2C06_31015</name>
</gene>
<accession>A0A4R5Q766</accession>
<dbReference type="InterPro" id="IPR026289">
    <property type="entry name" value="SBP_TakP-like"/>
</dbReference>
<feature type="chain" id="PRO_5020777144" evidence="4">
    <location>
        <begin position="26"/>
        <end position="363"/>
    </location>
</feature>
<comment type="caution">
    <text evidence="5">The sequence shown here is derived from an EMBL/GenBank/DDBJ whole genome shotgun (WGS) entry which is preliminary data.</text>
</comment>
<dbReference type="PANTHER" id="PTHR33376:SF5">
    <property type="entry name" value="EXTRACYTOPLASMIC SOLUTE RECEPTOR PROTEIN"/>
    <property type="match status" value="1"/>
</dbReference>
<evidence type="ECO:0000256" key="2">
    <source>
        <dbReference type="PIRSR" id="PIRSR039026-1"/>
    </source>
</evidence>
<feature type="binding site" evidence="3">
    <location>
        <position position="214"/>
    </location>
    <ligand>
        <name>Na(+)</name>
        <dbReference type="ChEBI" id="CHEBI:29101"/>
    </ligand>
</feature>
<dbReference type="GO" id="GO:0055085">
    <property type="term" value="P:transmembrane transport"/>
    <property type="evidence" value="ECO:0007669"/>
    <property type="project" value="InterPro"/>
</dbReference>
<evidence type="ECO:0000313" key="6">
    <source>
        <dbReference type="Proteomes" id="UP000295096"/>
    </source>
</evidence>
<evidence type="ECO:0000256" key="4">
    <source>
        <dbReference type="SAM" id="SignalP"/>
    </source>
</evidence>
<keyword evidence="3" id="KW-0479">Metal-binding</keyword>
<dbReference type="Proteomes" id="UP000295096">
    <property type="component" value="Unassembled WGS sequence"/>
</dbReference>
<dbReference type="Gene3D" id="3.40.190.170">
    <property type="entry name" value="Bacterial extracellular solute-binding protein, family 7"/>
    <property type="match status" value="1"/>
</dbReference>
<feature type="binding site" evidence="2">
    <location>
        <position position="155"/>
    </location>
    <ligand>
        <name>substrate</name>
    </ligand>
</feature>
<dbReference type="RefSeq" id="WP_133292443.1">
    <property type="nucleotide sequence ID" value="NZ_SMSJ01000099.1"/>
</dbReference>
<name>A0A4R5Q766_9PROT</name>
<proteinExistence type="predicted"/>
<dbReference type="InterPro" id="IPR038404">
    <property type="entry name" value="TRAP_DctP_sf"/>
</dbReference>
<keyword evidence="1 4" id="KW-0732">Signal</keyword>
<keyword evidence="6" id="KW-1185">Reference proteome</keyword>
<organism evidence="5 6">
    <name type="scientific">Dankookia rubra</name>
    <dbReference type="NCBI Taxonomy" id="1442381"/>
    <lineage>
        <taxon>Bacteria</taxon>
        <taxon>Pseudomonadati</taxon>
        <taxon>Pseudomonadota</taxon>
        <taxon>Alphaproteobacteria</taxon>
        <taxon>Acetobacterales</taxon>
        <taxon>Roseomonadaceae</taxon>
        <taxon>Dankookia</taxon>
    </lineage>
</organism>
<feature type="binding site" evidence="3">
    <location>
        <position position="213"/>
    </location>
    <ligand>
        <name>substrate</name>
    </ligand>
</feature>
<sequence>MKRGNFLRFTTGGLVTTALTAPALAQTPPQVSWRLQSSYPRSLETLYGACDFFSRAITDASDGRFRVQVFAAGEIIPPLQIVDGVQQGTVEMGHTGSYFYMGKDPAFAFGTGIPFGLNSRQANAWFYQGGGIDLLNEFFATFNMFHLPAGNTGTQMGGWFRKEVRSVADLQGLKMRIGGLAGTALQRLGLVPQQLAAGDTYTALERGTLDAVEWVGPADDEKLGFARIAPYYYYPSFWEGNSALSFFINLDKWRALPERWQNVVKTAAMAAATDMQAKYDVLNPPALRRLVAGGTQLRSFPPDVLQASYKAARDLYAELSDKHQNFKRLHDHLIAFRGQSLPWWQISDFSYDALMIQASRQNW</sequence>
<reference evidence="5 6" key="1">
    <citation type="journal article" date="2016" name="J. Microbiol.">
        <title>Dankookia rubra gen. nov., sp. nov., an alphaproteobacterium isolated from sediment of a shallow stream.</title>
        <authorList>
            <person name="Kim W.H."/>
            <person name="Kim D.H."/>
            <person name="Kang K."/>
            <person name="Ahn T.Y."/>
        </authorList>
    </citation>
    <scope>NUCLEOTIDE SEQUENCE [LARGE SCALE GENOMIC DNA]</scope>
    <source>
        <strain evidence="5 6">JCM30602</strain>
    </source>
</reference>
<dbReference type="PIRSF" id="PIRSF039026">
    <property type="entry name" value="SiaP"/>
    <property type="match status" value="1"/>
</dbReference>
<dbReference type="Pfam" id="PF03480">
    <property type="entry name" value="DctP"/>
    <property type="match status" value="1"/>
</dbReference>
<dbReference type="OrthoDB" id="9780733at2"/>
<dbReference type="Gene3D" id="3.40.190.10">
    <property type="entry name" value="Periplasmic binding protein-like II"/>
    <property type="match status" value="1"/>
</dbReference>
<feature type="signal peptide" evidence="4">
    <location>
        <begin position="1"/>
        <end position="25"/>
    </location>
</feature>